<feature type="compositionally biased region" description="Low complexity" evidence="1">
    <location>
        <begin position="558"/>
        <end position="570"/>
    </location>
</feature>
<proteinExistence type="predicted"/>
<comment type="caution">
    <text evidence="2">The sequence shown here is derived from an EMBL/GenBank/DDBJ whole genome shotgun (WGS) entry which is preliminary data.</text>
</comment>
<feature type="region of interest" description="Disordered" evidence="1">
    <location>
        <begin position="542"/>
        <end position="610"/>
    </location>
</feature>
<feature type="compositionally biased region" description="Polar residues" evidence="1">
    <location>
        <begin position="345"/>
        <end position="355"/>
    </location>
</feature>
<dbReference type="OrthoDB" id="2342438at2759"/>
<dbReference type="EMBL" id="CAJVPS010001673">
    <property type="protein sequence ID" value="CAG8546949.1"/>
    <property type="molecule type" value="Genomic_DNA"/>
</dbReference>
<feature type="compositionally biased region" description="Basic and acidic residues" evidence="1">
    <location>
        <begin position="304"/>
        <end position="318"/>
    </location>
</feature>
<feature type="compositionally biased region" description="Polar residues" evidence="1">
    <location>
        <begin position="600"/>
        <end position="610"/>
    </location>
</feature>
<feature type="compositionally biased region" description="Basic and acidic residues" evidence="1">
    <location>
        <begin position="325"/>
        <end position="334"/>
    </location>
</feature>
<protein>
    <submittedName>
        <fullName evidence="2">4049_t:CDS:1</fullName>
    </submittedName>
</protein>
<accession>A0A9N9AY94</accession>
<keyword evidence="3" id="KW-1185">Reference proteome</keyword>
<dbReference type="AlphaFoldDB" id="A0A9N9AY94"/>
<evidence type="ECO:0000313" key="3">
    <source>
        <dbReference type="Proteomes" id="UP000789508"/>
    </source>
</evidence>
<reference evidence="2" key="1">
    <citation type="submission" date="2021-06" db="EMBL/GenBank/DDBJ databases">
        <authorList>
            <person name="Kallberg Y."/>
            <person name="Tangrot J."/>
            <person name="Rosling A."/>
        </authorList>
    </citation>
    <scope>NUCLEOTIDE SEQUENCE</scope>
    <source>
        <strain evidence="2">FL130A</strain>
    </source>
</reference>
<evidence type="ECO:0000313" key="2">
    <source>
        <dbReference type="EMBL" id="CAG8546949.1"/>
    </source>
</evidence>
<feature type="compositionally biased region" description="Low complexity" evidence="1">
    <location>
        <begin position="356"/>
        <end position="378"/>
    </location>
</feature>
<gene>
    <name evidence="2" type="ORF">ALEPTO_LOCUS5687</name>
</gene>
<feature type="region of interest" description="Disordered" evidence="1">
    <location>
        <begin position="293"/>
        <end position="524"/>
    </location>
</feature>
<name>A0A9N9AY94_9GLOM</name>
<feature type="compositionally biased region" description="Polar residues" evidence="1">
    <location>
        <begin position="387"/>
        <end position="396"/>
    </location>
</feature>
<sequence>MTKFQAEIRAMSIAIRLKNRARSRLNNGIYTATSLTTKDPKIDTALISPSGTLTSPLSTSSSACSTLVSTPTTPSSTISFKEKYNAACTIHRHHNPKRERSYATDPTFRWNLQRPVPQLILFWETVSLVGSAIARRCAGIRFVRTESVSQTPPKGPENIPQLKAKLDPLFAVHKELSARVDKLVKENNNNEKTPSDSDDRVLHLSTHELVETLKDVIWSLNSTKKFLENAESNLGSFHIRLPLTKSEIAREYYHVRLDQYSYYCDNLFPVNFESNQNSLKRVKQSLDKIERAIARKSGQGNVEKGMEEKEKERMKEGDVPSIAQEQREKPKETEESQQQKVKETPNIQTQGSTPSTPITTNIATQQQQQIRPQTPTRNTRNKLSPPANFSQMSPAQQAAFLRPTPVNTPVSPSPSGQQQQKTPVTKDTPTGKLPNFPTPSGQQVTATPVRTSSSIGKSPKILGKPATLVRNSPVITATSQPPTLSTATTTSAQKSPTIVILSPDSTQVQQQSSTTPQTTPLIEEIPPNAPEIAHIQIDQPTEVASPAPDPMDVDESKTTNTNTNENNSNEPIIEILETSEFPSSSVSDQRPEVTILEQPPSVTVINEQNQ</sequence>
<dbReference type="Proteomes" id="UP000789508">
    <property type="component" value="Unassembled WGS sequence"/>
</dbReference>
<feature type="compositionally biased region" description="Low complexity" evidence="1">
    <location>
        <begin position="403"/>
        <end position="420"/>
    </location>
</feature>
<evidence type="ECO:0000256" key="1">
    <source>
        <dbReference type="SAM" id="MobiDB-lite"/>
    </source>
</evidence>
<feature type="compositionally biased region" description="Polar residues" evidence="1">
    <location>
        <begin position="438"/>
        <end position="456"/>
    </location>
</feature>
<feature type="compositionally biased region" description="Low complexity" evidence="1">
    <location>
        <begin position="476"/>
        <end position="520"/>
    </location>
</feature>
<organism evidence="2 3">
    <name type="scientific">Ambispora leptoticha</name>
    <dbReference type="NCBI Taxonomy" id="144679"/>
    <lineage>
        <taxon>Eukaryota</taxon>
        <taxon>Fungi</taxon>
        <taxon>Fungi incertae sedis</taxon>
        <taxon>Mucoromycota</taxon>
        <taxon>Glomeromycotina</taxon>
        <taxon>Glomeromycetes</taxon>
        <taxon>Archaeosporales</taxon>
        <taxon>Ambisporaceae</taxon>
        <taxon>Ambispora</taxon>
    </lineage>
</organism>